<protein>
    <submittedName>
        <fullName evidence="1">Uncharacterized protein</fullName>
    </submittedName>
</protein>
<dbReference type="HOGENOM" id="CLU_3333166_0_0_10"/>
<sequence length="38" mass="4793">MNLNKVKFCVDWYHIQLVWYTNYCIKLEKLFIYYVDKG</sequence>
<gene>
    <name evidence="1" type="ordered locus">Slin_2961</name>
</gene>
<dbReference type="AlphaFoldDB" id="D2QKE7"/>
<dbReference type="Proteomes" id="UP000002028">
    <property type="component" value="Chromosome"/>
</dbReference>
<name>D2QKE7_SPILD</name>
<accession>D2QKE7</accession>
<organism evidence="1 2">
    <name type="scientific">Spirosoma linguale (strain ATCC 33905 / DSM 74 / LMG 10896 / Claus 1)</name>
    <dbReference type="NCBI Taxonomy" id="504472"/>
    <lineage>
        <taxon>Bacteria</taxon>
        <taxon>Pseudomonadati</taxon>
        <taxon>Bacteroidota</taxon>
        <taxon>Cytophagia</taxon>
        <taxon>Cytophagales</taxon>
        <taxon>Cytophagaceae</taxon>
        <taxon>Spirosoma</taxon>
    </lineage>
</organism>
<dbReference type="KEGG" id="sli:Slin_2961"/>
<evidence type="ECO:0000313" key="1">
    <source>
        <dbReference type="EMBL" id="ADB38973.1"/>
    </source>
</evidence>
<proteinExistence type="predicted"/>
<keyword evidence="2" id="KW-1185">Reference proteome</keyword>
<dbReference type="EMBL" id="CP001769">
    <property type="protein sequence ID" value="ADB38973.1"/>
    <property type="molecule type" value="Genomic_DNA"/>
</dbReference>
<evidence type="ECO:0000313" key="2">
    <source>
        <dbReference type="Proteomes" id="UP000002028"/>
    </source>
</evidence>
<reference evidence="1 2" key="1">
    <citation type="journal article" date="2010" name="Stand. Genomic Sci.">
        <title>Complete genome sequence of Spirosoma linguale type strain (1).</title>
        <authorList>
            <person name="Lail K."/>
            <person name="Sikorski J."/>
            <person name="Saunders E."/>
            <person name="Lapidus A."/>
            <person name="Glavina Del Rio T."/>
            <person name="Copeland A."/>
            <person name="Tice H."/>
            <person name="Cheng J.-F."/>
            <person name="Lucas S."/>
            <person name="Nolan M."/>
            <person name="Bruce D."/>
            <person name="Goodwin L."/>
            <person name="Pitluck S."/>
            <person name="Ivanova N."/>
            <person name="Mavromatis K."/>
            <person name="Ovchinnikova G."/>
            <person name="Pati A."/>
            <person name="Chen A."/>
            <person name="Palaniappan K."/>
            <person name="Land M."/>
            <person name="Hauser L."/>
            <person name="Chang Y.-J."/>
            <person name="Jeffries C.D."/>
            <person name="Chain P."/>
            <person name="Brettin T."/>
            <person name="Detter J.C."/>
            <person name="Schuetze A."/>
            <person name="Rohde M."/>
            <person name="Tindall B.J."/>
            <person name="Goeker M."/>
            <person name="Bristow J."/>
            <person name="Eisen J.A."/>
            <person name="Markowitz V."/>
            <person name="Hugenholtz P."/>
            <person name="Kyrpides N.C."/>
            <person name="Klenk H.-P."/>
            <person name="Chen F."/>
        </authorList>
    </citation>
    <scope>NUCLEOTIDE SEQUENCE [LARGE SCALE GENOMIC DNA]</scope>
    <source>
        <strain evidence="2">ATCC 33905 / DSM 74 / LMG 10896 / Claus 1</strain>
    </source>
</reference>